<sequence length="67" mass="7713">MFVAYKFNETGLVFLGDGFTEGCDKCIDGLDFWRLFQNTIDEPPFRIVFQSILPENPANFPPDPCDY</sequence>
<evidence type="ECO:0000313" key="1">
    <source>
        <dbReference type="EMBL" id="KKK33924.1"/>
    </source>
</evidence>
<proteinExistence type="predicted"/>
<dbReference type="EMBL" id="LAYZ01000024">
    <property type="protein sequence ID" value="KKK33924.1"/>
    <property type="molecule type" value="Genomic_DNA"/>
</dbReference>
<keyword evidence="2" id="KW-1185">Reference proteome</keyword>
<organism evidence="1 2">
    <name type="scientific">Salinicoccus sediminis</name>
    <dbReference type="NCBI Taxonomy" id="1432562"/>
    <lineage>
        <taxon>Bacteria</taxon>
        <taxon>Bacillati</taxon>
        <taxon>Bacillota</taxon>
        <taxon>Bacilli</taxon>
        <taxon>Bacillales</taxon>
        <taxon>Staphylococcaceae</taxon>
        <taxon>Salinicoccus</taxon>
    </lineage>
</organism>
<gene>
    <name evidence="1" type="ORF">WN59_09965</name>
</gene>
<dbReference type="AlphaFoldDB" id="A0A0M2SGT8"/>
<accession>A0A0M2SGT8</accession>
<dbReference type="Proteomes" id="UP000034287">
    <property type="component" value="Unassembled WGS sequence"/>
</dbReference>
<protein>
    <submittedName>
        <fullName evidence="1">Uncharacterized protein</fullName>
    </submittedName>
</protein>
<evidence type="ECO:0000313" key="2">
    <source>
        <dbReference type="Proteomes" id="UP000034287"/>
    </source>
</evidence>
<dbReference type="PATRIC" id="fig|1432562.3.peg.1977"/>
<name>A0A0M2SGT8_9STAP</name>
<comment type="caution">
    <text evidence="1">The sequence shown here is derived from an EMBL/GenBank/DDBJ whole genome shotgun (WGS) entry which is preliminary data.</text>
</comment>
<reference evidence="1 2" key="1">
    <citation type="submission" date="2015-04" db="EMBL/GenBank/DDBJ databases">
        <title>Taxonomic description and genome sequence of Salinicoccus sediminis sp. nov., a novel hyper halotolerant bacterium isolated from marine sediment.</title>
        <authorList>
            <person name="Mathan Kumar R."/>
            <person name="Kaur G."/>
            <person name="Kumar N."/>
            <person name="Kumar A."/>
            <person name="Singh N.K."/>
            <person name="Kaur N."/>
            <person name="Mayilraj S."/>
        </authorList>
    </citation>
    <scope>NUCLEOTIDE SEQUENCE [LARGE SCALE GENOMIC DNA]</scope>
    <source>
        <strain evidence="1 2">SV-16</strain>
    </source>
</reference>